<evidence type="ECO:0000313" key="1">
    <source>
        <dbReference type="EMBL" id="KAF5793833.1"/>
    </source>
</evidence>
<accession>A0A251U1T2</accession>
<keyword evidence="3" id="KW-1185">Reference proteome</keyword>
<dbReference type="EMBL" id="CM007897">
    <property type="protein sequence ID" value="OTG17325.1"/>
    <property type="molecule type" value="Genomic_DNA"/>
</dbReference>
<proteinExistence type="predicted"/>
<evidence type="ECO:0000313" key="3">
    <source>
        <dbReference type="Proteomes" id="UP000215914"/>
    </source>
</evidence>
<reference evidence="1 3" key="1">
    <citation type="journal article" date="2017" name="Nature">
        <title>The sunflower genome provides insights into oil metabolism, flowering and Asterid evolution.</title>
        <authorList>
            <person name="Badouin H."/>
            <person name="Gouzy J."/>
            <person name="Grassa C.J."/>
            <person name="Murat F."/>
            <person name="Staton S.E."/>
            <person name="Cottret L."/>
            <person name="Lelandais-Briere C."/>
            <person name="Owens G.L."/>
            <person name="Carrere S."/>
            <person name="Mayjonade B."/>
            <person name="Legrand L."/>
            <person name="Gill N."/>
            <person name="Kane N.C."/>
            <person name="Bowers J.E."/>
            <person name="Hubner S."/>
            <person name="Bellec A."/>
            <person name="Berard A."/>
            <person name="Berges H."/>
            <person name="Blanchet N."/>
            <person name="Boniface M.C."/>
            <person name="Brunel D."/>
            <person name="Catrice O."/>
            <person name="Chaidir N."/>
            <person name="Claudel C."/>
            <person name="Donnadieu C."/>
            <person name="Faraut T."/>
            <person name="Fievet G."/>
            <person name="Helmstetter N."/>
            <person name="King M."/>
            <person name="Knapp S.J."/>
            <person name="Lai Z."/>
            <person name="Le Paslier M.C."/>
            <person name="Lippi Y."/>
            <person name="Lorenzon L."/>
            <person name="Mandel J.R."/>
            <person name="Marage G."/>
            <person name="Marchand G."/>
            <person name="Marquand E."/>
            <person name="Bret-Mestries E."/>
            <person name="Morien E."/>
            <person name="Nambeesan S."/>
            <person name="Nguyen T."/>
            <person name="Pegot-Espagnet P."/>
            <person name="Pouilly N."/>
            <person name="Raftis F."/>
            <person name="Sallet E."/>
            <person name="Schiex T."/>
            <person name="Thomas J."/>
            <person name="Vandecasteele C."/>
            <person name="Vares D."/>
            <person name="Vear F."/>
            <person name="Vautrin S."/>
            <person name="Crespi M."/>
            <person name="Mangin B."/>
            <person name="Burke J.M."/>
            <person name="Salse J."/>
            <person name="Munos S."/>
            <person name="Vincourt P."/>
            <person name="Rieseberg L.H."/>
            <person name="Langlade N.B."/>
        </authorList>
    </citation>
    <scope>NUCLEOTIDE SEQUENCE [LARGE SCALE GENOMIC DNA]</scope>
    <source>
        <strain evidence="3">cv. SF193</strain>
        <tissue evidence="1">Leaves</tissue>
    </source>
</reference>
<gene>
    <name evidence="2" type="ORF">HannXRQ_Chr08g0210741</name>
    <name evidence="1" type="ORF">HanXRQr2_Chr08g0320841</name>
</gene>
<dbReference type="AlphaFoldDB" id="A0A251U1T2"/>
<dbReference type="Gramene" id="mRNA:HanXRQr2_Chr08g0320841">
    <property type="protein sequence ID" value="mRNA:HanXRQr2_Chr08g0320841"/>
    <property type="gene ID" value="HanXRQr2_Chr08g0320841"/>
</dbReference>
<name>A0A251U1T2_HELAN</name>
<dbReference type="InParanoid" id="A0A251U1T2"/>
<protein>
    <submittedName>
        <fullName evidence="2">Uncharacterized protein</fullName>
    </submittedName>
</protein>
<sequence>MFIFLPLIGASPDSTTDFILHFIHNIFISFQLSNRSLITGSGLSLSWNLGDNSFKMLHVLFPQTVIGSERGIA</sequence>
<reference evidence="2" key="2">
    <citation type="submission" date="2017-02" db="EMBL/GenBank/DDBJ databases">
        <title>Sunflower complete genome.</title>
        <authorList>
            <person name="Langlade N."/>
            <person name="Munos S."/>
        </authorList>
    </citation>
    <scope>NUCLEOTIDE SEQUENCE [LARGE SCALE GENOMIC DNA]</scope>
    <source>
        <tissue evidence="2">Leaves</tissue>
    </source>
</reference>
<organism evidence="2 3">
    <name type="scientific">Helianthus annuus</name>
    <name type="common">Common sunflower</name>
    <dbReference type="NCBI Taxonomy" id="4232"/>
    <lineage>
        <taxon>Eukaryota</taxon>
        <taxon>Viridiplantae</taxon>
        <taxon>Streptophyta</taxon>
        <taxon>Embryophyta</taxon>
        <taxon>Tracheophyta</taxon>
        <taxon>Spermatophyta</taxon>
        <taxon>Magnoliopsida</taxon>
        <taxon>eudicotyledons</taxon>
        <taxon>Gunneridae</taxon>
        <taxon>Pentapetalae</taxon>
        <taxon>asterids</taxon>
        <taxon>campanulids</taxon>
        <taxon>Asterales</taxon>
        <taxon>Asteraceae</taxon>
        <taxon>Asteroideae</taxon>
        <taxon>Heliantheae alliance</taxon>
        <taxon>Heliantheae</taxon>
        <taxon>Helianthus</taxon>
    </lineage>
</organism>
<dbReference type="Proteomes" id="UP000215914">
    <property type="component" value="Chromosome 8"/>
</dbReference>
<reference evidence="1" key="3">
    <citation type="submission" date="2020-06" db="EMBL/GenBank/DDBJ databases">
        <title>Helianthus annuus Genome sequencing and assembly Release 2.</title>
        <authorList>
            <person name="Gouzy J."/>
            <person name="Langlade N."/>
            <person name="Munos S."/>
        </authorList>
    </citation>
    <scope>NUCLEOTIDE SEQUENCE</scope>
    <source>
        <tissue evidence="1">Leaves</tissue>
    </source>
</reference>
<dbReference type="EMBL" id="MNCJ02000323">
    <property type="protein sequence ID" value="KAF5793833.1"/>
    <property type="molecule type" value="Genomic_DNA"/>
</dbReference>
<evidence type="ECO:0000313" key="2">
    <source>
        <dbReference type="EMBL" id="OTG17325.1"/>
    </source>
</evidence>